<proteinExistence type="predicted"/>
<dbReference type="EMBL" id="MN013084">
    <property type="protein sequence ID" value="QEG13293.1"/>
    <property type="molecule type" value="Genomic_DNA"/>
</dbReference>
<protein>
    <submittedName>
        <fullName evidence="1">Uncharacterized protein</fullName>
    </submittedName>
</protein>
<evidence type="ECO:0000313" key="1">
    <source>
        <dbReference type="EMBL" id="QEG13293.1"/>
    </source>
</evidence>
<accession>A0A5B9NQU0</accession>
<dbReference type="Proteomes" id="UP000325316">
    <property type="component" value="Segment"/>
</dbReference>
<name>A0A5B9NQU0_9CAUD</name>
<reference evidence="1 2" key="1">
    <citation type="submission" date="2019-04" db="EMBL/GenBank/DDBJ databases">
        <authorList>
            <person name="Anderson K.J."/>
            <person name="Thurgood T.L."/>
            <person name="Sharma R."/>
            <person name="Arens D.K."/>
            <person name="Kruger J.L."/>
            <person name="Thompson D.W."/>
            <person name="Casjens S."/>
            <person name="Grose J.H."/>
        </authorList>
    </citation>
    <scope>NUCLEOTIDE SEQUENCE [LARGE SCALE GENOMIC DNA]</scope>
</reference>
<organism evidence="1 2">
    <name type="scientific">Klebsiella phage vB_KaeM_KaAlpha</name>
    <dbReference type="NCBI Taxonomy" id="2591367"/>
    <lineage>
        <taxon>Viruses</taxon>
        <taxon>Duplodnaviria</taxon>
        <taxon>Heunggongvirae</taxon>
        <taxon>Uroviricota</taxon>
        <taxon>Caudoviricetes</taxon>
        <taxon>Pantevenvirales</taxon>
        <taxon>Straboviridae</taxon>
        <taxon>Tevenvirinae</taxon>
        <taxon>Karamvirus</taxon>
        <taxon>Karamvirus pg7</taxon>
    </lineage>
</organism>
<evidence type="ECO:0000313" key="2">
    <source>
        <dbReference type="Proteomes" id="UP000325316"/>
    </source>
</evidence>
<sequence>MDHGWSLGGFMKQTMSIQELLEIVKTIELTPEFIEKLRKRLKKLDEEFRIYSESTKVTSELLNRTYNL</sequence>
<gene>
    <name evidence="1" type="ORF">KAALPHA_275</name>
</gene>